<feature type="transmembrane region" description="Helical" evidence="1">
    <location>
        <begin position="43"/>
        <end position="60"/>
    </location>
</feature>
<dbReference type="EMBL" id="CP034015">
    <property type="protein sequence ID" value="AZG74127.1"/>
    <property type="molecule type" value="Genomic_DNA"/>
</dbReference>
<accession>A0A3G8LXB0</accession>
<keyword evidence="3" id="KW-1185">Reference proteome</keyword>
<evidence type="ECO:0000313" key="2">
    <source>
        <dbReference type="EMBL" id="AZG74127.1"/>
    </source>
</evidence>
<proteinExistence type="predicted"/>
<feature type="transmembrane region" description="Helical" evidence="1">
    <location>
        <begin position="12"/>
        <end position="37"/>
    </location>
</feature>
<evidence type="ECO:0000256" key="1">
    <source>
        <dbReference type="SAM" id="Phobius"/>
    </source>
</evidence>
<evidence type="ECO:0000313" key="3">
    <source>
        <dbReference type="Proteomes" id="UP000278035"/>
    </source>
</evidence>
<keyword evidence="1" id="KW-0812">Transmembrane</keyword>
<organism evidence="2 3">
    <name type="scientific">Shewanella livingstonensis</name>
    <dbReference type="NCBI Taxonomy" id="150120"/>
    <lineage>
        <taxon>Bacteria</taxon>
        <taxon>Pseudomonadati</taxon>
        <taxon>Pseudomonadota</taxon>
        <taxon>Gammaproteobacteria</taxon>
        <taxon>Alteromonadales</taxon>
        <taxon>Shewanellaceae</taxon>
        <taxon>Shewanella</taxon>
    </lineage>
</organism>
<dbReference type="AlphaFoldDB" id="A0A3G8LXB0"/>
<reference evidence="3" key="1">
    <citation type="submission" date="2018-11" db="EMBL/GenBank/DDBJ databases">
        <title>Shewanella sp. M2.</title>
        <authorList>
            <person name="Hwang Y.J."/>
            <person name="Hwang C.Y."/>
        </authorList>
    </citation>
    <scope>NUCLEOTIDE SEQUENCE [LARGE SCALE GENOMIC DNA]</scope>
    <source>
        <strain evidence="3">LMG 19866</strain>
    </source>
</reference>
<sequence>MSSHRIVKNKSFGLYFLSFMVLSPIWIFLGLIIGGFLGYQYNSTAFFFGLICSPIALSYFHTSRKINKLNESADLLESNVKKLLENTDYYYTSAGSAMGVDVVNNIIVVVATDRKLKLLSPITFDAKIIKDYKAYSPGHTLTDVIGHASTMDKHSVLTKNINSQVNSSLETGLYFSLDNILMPKVFAKMEYNEAEKWLLIIEKILNQTIESQPSPMFYPPQ</sequence>
<dbReference type="KEGG" id="slj:EGC82_16020"/>
<protein>
    <submittedName>
        <fullName evidence="2">Uncharacterized protein</fullName>
    </submittedName>
</protein>
<dbReference type="OrthoDB" id="8617463at2"/>
<keyword evidence="1" id="KW-1133">Transmembrane helix</keyword>
<name>A0A3G8LXB0_9GAMM</name>
<gene>
    <name evidence="2" type="ORF">EGC82_16020</name>
</gene>
<keyword evidence="1" id="KW-0472">Membrane</keyword>
<dbReference type="RefSeq" id="WP_124731652.1">
    <property type="nucleotide sequence ID" value="NZ_CP034015.1"/>
</dbReference>
<dbReference type="Proteomes" id="UP000278035">
    <property type="component" value="Chromosome"/>
</dbReference>